<dbReference type="Gene3D" id="1.10.260.40">
    <property type="entry name" value="lambda repressor-like DNA-binding domains"/>
    <property type="match status" value="1"/>
</dbReference>
<keyword evidence="4" id="KW-1185">Reference proteome</keyword>
<dbReference type="PROSITE" id="PS50943">
    <property type="entry name" value="HTH_CROC1"/>
    <property type="match status" value="1"/>
</dbReference>
<sequence length="65" mass="7546">MRNNIKQLRKQAGLRQEDMATQLGVSRQTIIAIENDKYNPTLELAMKIAILLNLKVEDIFFLNEE</sequence>
<dbReference type="RefSeq" id="WP_114300254.1">
    <property type="nucleotide sequence ID" value="NZ_QPJT01000045.1"/>
</dbReference>
<evidence type="ECO:0000259" key="2">
    <source>
        <dbReference type="PROSITE" id="PS50943"/>
    </source>
</evidence>
<dbReference type="SMART" id="SM00530">
    <property type="entry name" value="HTH_XRE"/>
    <property type="match status" value="1"/>
</dbReference>
<dbReference type="InterPro" id="IPR010982">
    <property type="entry name" value="Lambda_DNA-bd_dom_sf"/>
</dbReference>
<comment type="caution">
    <text evidence="3">The sequence shown here is derived from an EMBL/GenBank/DDBJ whole genome shotgun (WGS) entry which is preliminary data.</text>
</comment>
<name>A0A369AFN7_9FIRM</name>
<proteinExistence type="predicted"/>
<dbReference type="SUPFAM" id="SSF47413">
    <property type="entry name" value="lambda repressor-like DNA-binding domains"/>
    <property type="match status" value="1"/>
</dbReference>
<keyword evidence="1" id="KW-0238">DNA-binding</keyword>
<dbReference type="PANTHER" id="PTHR46558:SF4">
    <property type="entry name" value="DNA-BIDING PHAGE PROTEIN"/>
    <property type="match status" value="1"/>
</dbReference>
<dbReference type="Pfam" id="PF01381">
    <property type="entry name" value="HTH_3"/>
    <property type="match status" value="1"/>
</dbReference>
<dbReference type="OrthoDB" id="48775at2"/>
<dbReference type="EMBL" id="QPJT01000045">
    <property type="protein sequence ID" value="RCX08162.1"/>
    <property type="molecule type" value="Genomic_DNA"/>
</dbReference>
<protein>
    <submittedName>
        <fullName evidence="3">Putative transcriptional regulator</fullName>
    </submittedName>
</protein>
<dbReference type="Proteomes" id="UP000253034">
    <property type="component" value="Unassembled WGS sequence"/>
</dbReference>
<dbReference type="AlphaFoldDB" id="A0A369AFN7"/>
<evidence type="ECO:0000313" key="3">
    <source>
        <dbReference type="EMBL" id="RCX08162.1"/>
    </source>
</evidence>
<organism evidence="3 4">
    <name type="scientific">Anaerobacterium chartisolvens</name>
    <dbReference type="NCBI Taxonomy" id="1297424"/>
    <lineage>
        <taxon>Bacteria</taxon>
        <taxon>Bacillati</taxon>
        <taxon>Bacillota</taxon>
        <taxon>Clostridia</taxon>
        <taxon>Eubacteriales</taxon>
        <taxon>Oscillospiraceae</taxon>
        <taxon>Anaerobacterium</taxon>
    </lineage>
</organism>
<evidence type="ECO:0000313" key="4">
    <source>
        <dbReference type="Proteomes" id="UP000253034"/>
    </source>
</evidence>
<evidence type="ECO:0000256" key="1">
    <source>
        <dbReference type="ARBA" id="ARBA00023125"/>
    </source>
</evidence>
<reference evidence="3 4" key="1">
    <citation type="submission" date="2018-07" db="EMBL/GenBank/DDBJ databases">
        <title>Genomic Encyclopedia of Type Strains, Phase IV (KMG-IV): sequencing the most valuable type-strain genomes for metagenomic binning, comparative biology and taxonomic classification.</title>
        <authorList>
            <person name="Goeker M."/>
        </authorList>
    </citation>
    <scope>NUCLEOTIDE SEQUENCE [LARGE SCALE GENOMIC DNA]</scope>
    <source>
        <strain evidence="3 4">DSM 27016</strain>
    </source>
</reference>
<dbReference type="GO" id="GO:0003677">
    <property type="term" value="F:DNA binding"/>
    <property type="evidence" value="ECO:0007669"/>
    <property type="project" value="UniProtKB-KW"/>
</dbReference>
<feature type="domain" description="HTH cro/C1-type" evidence="2">
    <location>
        <begin position="5"/>
        <end position="59"/>
    </location>
</feature>
<dbReference type="CDD" id="cd00093">
    <property type="entry name" value="HTH_XRE"/>
    <property type="match status" value="1"/>
</dbReference>
<dbReference type="PANTHER" id="PTHR46558">
    <property type="entry name" value="TRACRIPTIONAL REGULATORY PROTEIN-RELATED-RELATED"/>
    <property type="match status" value="1"/>
</dbReference>
<gene>
    <name evidence="3" type="ORF">DFR58_1452</name>
</gene>
<accession>A0A369AFN7</accession>
<dbReference type="InterPro" id="IPR001387">
    <property type="entry name" value="Cro/C1-type_HTH"/>
</dbReference>